<dbReference type="Proteomes" id="UP000663829">
    <property type="component" value="Unassembled WGS sequence"/>
</dbReference>
<dbReference type="EMBL" id="CAJNOQ010022119">
    <property type="protein sequence ID" value="CAF1496611.1"/>
    <property type="molecule type" value="Genomic_DNA"/>
</dbReference>
<evidence type="ECO:0000313" key="2">
    <source>
        <dbReference type="EMBL" id="CAF1496611.1"/>
    </source>
</evidence>
<dbReference type="EMBL" id="CAJNOK010024369">
    <property type="protein sequence ID" value="CAF1375683.1"/>
    <property type="molecule type" value="Genomic_DNA"/>
</dbReference>
<reference evidence="2" key="1">
    <citation type="submission" date="2021-02" db="EMBL/GenBank/DDBJ databases">
        <authorList>
            <person name="Nowell W R."/>
        </authorList>
    </citation>
    <scope>NUCLEOTIDE SEQUENCE</scope>
</reference>
<evidence type="ECO:0000313" key="3">
    <source>
        <dbReference type="EMBL" id="CAF4184531.1"/>
    </source>
</evidence>
<accession>A0A815SYR6</accession>
<dbReference type="Proteomes" id="UP000677228">
    <property type="component" value="Unassembled WGS sequence"/>
</dbReference>
<proteinExistence type="predicted"/>
<dbReference type="Proteomes" id="UP000681722">
    <property type="component" value="Unassembled WGS sequence"/>
</dbReference>
<comment type="caution">
    <text evidence="2">The sequence shown here is derived from an EMBL/GenBank/DDBJ whole genome shotgun (WGS) entry which is preliminary data.</text>
</comment>
<name>A0A815SYR6_9BILA</name>
<dbReference type="OrthoDB" id="10021055at2759"/>
<organism evidence="2 5">
    <name type="scientific">Didymodactylos carnosus</name>
    <dbReference type="NCBI Taxonomy" id="1234261"/>
    <lineage>
        <taxon>Eukaryota</taxon>
        <taxon>Metazoa</taxon>
        <taxon>Spiralia</taxon>
        <taxon>Gnathifera</taxon>
        <taxon>Rotifera</taxon>
        <taxon>Eurotatoria</taxon>
        <taxon>Bdelloidea</taxon>
        <taxon>Philodinida</taxon>
        <taxon>Philodinidae</taxon>
        <taxon>Didymodactylos</taxon>
    </lineage>
</organism>
<dbReference type="AlphaFoldDB" id="A0A815SYR6"/>
<protein>
    <submittedName>
        <fullName evidence="2">Uncharacterized protein</fullName>
    </submittedName>
</protein>
<keyword evidence="5" id="KW-1185">Reference proteome</keyword>
<evidence type="ECO:0000313" key="1">
    <source>
        <dbReference type="EMBL" id="CAF1375683.1"/>
    </source>
</evidence>
<evidence type="ECO:0000313" key="4">
    <source>
        <dbReference type="EMBL" id="CAF4359028.1"/>
    </source>
</evidence>
<dbReference type="EMBL" id="CAJOBC010087627">
    <property type="protein sequence ID" value="CAF4359028.1"/>
    <property type="molecule type" value="Genomic_DNA"/>
</dbReference>
<gene>
    <name evidence="2" type="ORF">GPM918_LOCUS36496</name>
    <name evidence="1" type="ORF">OVA965_LOCUS31878</name>
    <name evidence="4" type="ORF">SRO942_LOCUS37237</name>
    <name evidence="3" type="ORF">TMI583_LOCUS32724</name>
</gene>
<evidence type="ECO:0000313" key="5">
    <source>
        <dbReference type="Proteomes" id="UP000663829"/>
    </source>
</evidence>
<sequence length="348" mass="40730">ERFNDIQTKLHGLNFNDRYVLNDDKDNYYPFNYVDNYFKYDDTLPLKHQSDVQITENEKSLTNTIELTHKPEVVKQLSVPFTSPRSSVAFAQLPTSNDQVSILDKRHVSVYLNRIENHTEVILPPEQQQQQFDWIHFSFRPPSPLSSISPTSSTMSYMYNSVPRQRNVHWNENNNSLRRLKRSASQYNTNNLNEKNNHTKYSSETTMTGQRISLAASLPFDTRLNIRIQADRSSKSQHQNEKDDDPNRIKATASIESLDPANEHIHFSNVNKYYQQHYSTVDSSSTAEATMHFYHPNRQTHKQQYYGDSDDLYIHKIPKTRKISLPISLPIDKRMRLYIRDGEVLARC</sequence>
<dbReference type="Proteomes" id="UP000682733">
    <property type="component" value="Unassembled WGS sequence"/>
</dbReference>
<feature type="non-terminal residue" evidence="2">
    <location>
        <position position="1"/>
    </location>
</feature>
<dbReference type="EMBL" id="CAJOBA010046047">
    <property type="protein sequence ID" value="CAF4184531.1"/>
    <property type="molecule type" value="Genomic_DNA"/>
</dbReference>